<proteinExistence type="predicted"/>
<evidence type="ECO:0000313" key="1">
    <source>
        <dbReference type="EMBL" id="CAG8442060.1"/>
    </source>
</evidence>
<keyword evidence="2" id="KW-1185">Reference proteome</keyword>
<evidence type="ECO:0000313" key="2">
    <source>
        <dbReference type="Proteomes" id="UP000789702"/>
    </source>
</evidence>
<gene>
    <name evidence="1" type="ORF">DHETER_LOCUS328</name>
</gene>
<protein>
    <submittedName>
        <fullName evidence="1">4727_t:CDS:1</fullName>
    </submittedName>
</protein>
<accession>A0ACA9JXZ5</accession>
<sequence>MLTNHEKVDYDETLISLNIFSLSYIFFETNSIFIETLSSQRFYFPAFQRLFDFRHNYFPNSYSTPALVTTWFCCQYLELEIMARLNVKIQALIAEYVPLVLKCENTFNLESWKPELV</sequence>
<comment type="caution">
    <text evidence="1">The sequence shown here is derived from an EMBL/GenBank/DDBJ whole genome shotgun (WGS) entry which is preliminary data.</text>
</comment>
<dbReference type="Proteomes" id="UP000789702">
    <property type="component" value="Unassembled WGS sequence"/>
</dbReference>
<dbReference type="EMBL" id="CAJVPU010000149">
    <property type="protein sequence ID" value="CAG8442060.1"/>
    <property type="molecule type" value="Genomic_DNA"/>
</dbReference>
<name>A0ACA9JXZ5_9GLOM</name>
<reference evidence="1" key="1">
    <citation type="submission" date="2021-06" db="EMBL/GenBank/DDBJ databases">
        <authorList>
            <person name="Kallberg Y."/>
            <person name="Tangrot J."/>
            <person name="Rosling A."/>
        </authorList>
    </citation>
    <scope>NUCLEOTIDE SEQUENCE</scope>
    <source>
        <strain evidence="1">IL203A</strain>
    </source>
</reference>
<organism evidence="1 2">
    <name type="scientific">Dentiscutata heterogama</name>
    <dbReference type="NCBI Taxonomy" id="1316150"/>
    <lineage>
        <taxon>Eukaryota</taxon>
        <taxon>Fungi</taxon>
        <taxon>Fungi incertae sedis</taxon>
        <taxon>Mucoromycota</taxon>
        <taxon>Glomeromycotina</taxon>
        <taxon>Glomeromycetes</taxon>
        <taxon>Diversisporales</taxon>
        <taxon>Gigasporaceae</taxon>
        <taxon>Dentiscutata</taxon>
    </lineage>
</organism>